<sequence>MATDVATMRASVLDAFRTKEPTCDLFMPLCFFDYFTDMPGYKEADDELAFRVAFYESIGATFMDWCGGNAYRGETDPSVKVTMADENDGLRGIETFETPVGSLTQIFERRPDLNAGYIVKPMLESEADLRVYRYIIEAETVIPTPEAAHKWLDTVGGAGVAMQPGCCQPFHRLLYSFGPEKFLVMAMEGLSQTVMDLFPVIHAQGIAQAQALAESPIKAINHQASWDIGQLSPALFGEYYVPYLREYTDILHETGTFSGDHISGHDVIPFAEQFEASGMDFLYGINLTPDSAAGLRDLADEWRGKLLMCLGVDPMALWYNDIDECRRQLELFRAVFGDRHAIFATADAAVAGTPPEKLQLAVNILTRRGA</sequence>
<dbReference type="Gene3D" id="3.20.20.210">
    <property type="match status" value="1"/>
</dbReference>
<dbReference type="AlphaFoldDB" id="A0A0F9VU93"/>
<evidence type="ECO:0000313" key="1">
    <source>
        <dbReference type="EMBL" id="KKO03503.1"/>
    </source>
</evidence>
<organism evidence="1">
    <name type="scientific">marine sediment metagenome</name>
    <dbReference type="NCBI Taxonomy" id="412755"/>
    <lineage>
        <taxon>unclassified sequences</taxon>
        <taxon>metagenomes</taxon>
        <taxon>ecological metagenomes</taxon>
    </lineage>
</organism>
<name>A0A0F9VU93_9ZZZZ</name>
<gene>
    <name evidence="1" type="ORF">LCGC14_0094270</name>
</gene>
<proteinExistence type="predicted"/>
<accession>A0A0F9VU93</accession>
<evidence type="ECO:0008006" key="2">
    <source>
        <dbReference type="Google" id="ProtNLM"/>
    </source>
</evidence>
<comment type="caution">
    <text evidence="1">The sequence shown here is derived from an EMBL/GenBank/DDBJ whole genome shotgun (WGS) entry which is preliminary data.</text>
</comment>
<dbReference type="EMBL" id="LAZR01000026">
    <property type="protein sequence ID" value="KKO03503.1"/>
    <property type="molecule type" value="Genomic_DNA"/>
</dbReference>
<dbReference type="InterPro" id="IPR038071">
    <property type="entry name" value="UROD/MetE-like_sf"/>
</dbReference>
<protein>
    <recommendedName>
        <fullName evidence="2">Uroporphyrinogen decarboxylase (URO-D) domain-containing protein</fullName>
    </recommendedName>
</protein>
<dbReference type="SUPFAM" id="SSF51726">
    <property type="entry name" value="UROD/MetE-like"/>
    <property type="match status" value="1"/>
</dbReference>
<reference evidence="1" key="1">
    <citation type="journal article" date="2015" name="Nature">
        <title>Complex archaea that bridge the gap between prokaryotes and eukaryotes.</title>
        <authorList>
            <person name="Spang A."/>
            <person name="Saw J.H."/>
            <person name="Jorgensen S.L."/>
            <person name="Zaremba-Niedzwiedzka K."/>
            <person name="Martijn J."/>
            <person name="Lind A.E."/>
            <person name="van Eijk R."/>
            <person name="Schleper C."/>
            <person name="Guy L."/>
            <person name="Ettema T.J."/>
        </authorList>
    </citation>
    <scope>NUCLEOTIDE SEQUENCE</scope>
</reference>